<feature type="compositionally biased region" description="Polar residues" evidence="4">
    <location>
        <begin position="265"/>
        <end position="275"/>
    </location>
</feature>
<feature type="compositionally biased region" description="Basic and acidic residues" evidence="4">
    <location>
        <begin position="276"/>
        <end position="286"/>
    </location>
</feature>
<keyword evidence="8" id="KW-1185">Reference proteome</keyword>
<dbReference type="SMART" id="SM00326">
    <property type="entry name" value="SH3"/>
    <property type="match status" value="1"/>
</dbReference>
<evidence type="ECO:0000313" key="7">
    <source>
        <dbReference type="EMBL" id="KAG8552973.1"/>
    </source>
</evidence>
<evidence type="ECO:0000256" key="4">
    <source>
        <dbReference type="SAM" id="MobiDB-lite"/>
    </source>
</evidence>
<evidence type="ECO:0000313" key="8">
    <source>
        <dbReference type="Proteomes" id="UP000824782"/>
    </source>
</evidence>
<comment type="caution">
    <text evidence="7">The sequence shown here is derived from an EMBL/GenBank/DDBJ whole genome shotgun (WGS) entry which is preliminary data.</text>
</comment>
<dbReference type="GO" id="GO:0005634">
    <property type="term" value="C:nucleus"/>
    <property type="evidence" value="ECO:0007669"/>
    <property type="project" value="TreeGrafter"/>
</dbReference>
<dbReference type="InterPro" id="IPR036028">
    <property type="entry name" value="SH3-like_dom_sf"/>
</dbReference>
<dbReference type="Pfam" id="PF07653">
    <property type="entry name" value="SH3_2"/>
    <property type="match status" value="1"/>
</dbReference>
<dbReference type="SUPFAM" id="SSF50044">
    <property type="entry name" value="SH3-domain"/>
    <property type="match status" value="1"/>
</dbReference>
<dbReference type="Pfam" id="PF00536">
    <property type="entry name" value="SAM_1"/>
    <property type="match status" value="1"/>
</dbReference>
<keyword evidence="2" id="KW-0597">Phosphoprotein</keyword>
<feature type="compositionally biased region" description="Polar residues" evidence="4">
    <location>
        <begin position="51"/>
        <end position="65"/>
    </location>
</feature>
<feature type="domain" description="SAM" evidence="6">
    <location>
        <begin position="161"/>
        <end position="225"/>
    </location>
</feature>
<reference evidence="7" key="1">
    <citation type="thesis" date="2020" institute="ProQuest LLC" country="789 East Eisenhower Parkway, Ann Arbor, MI, USA">
        <title>Comparative Genomics and Chromosome Evolution.</title>
        <authorList>
            <person name="Mudd A.B."/>
        </authorList>
    </citation>
    <scope>NUCLEOTIDE SEQUENCE</scope>
    <source>
        <strain evidence="7">237g6f4</strain>
        <tissue evidence="7">Blood</tissue>
    </source>
</reference>
<protein>
    <recommendedName>
        <fullName evidence="9">SAM domain-containing protein SAMSN-1</fullName>
    </recommendedName>
</protein>
<feature type="domain" description="SH3" evidence="5">
    <location>
        <begin position="83"/>
        <end position="144"/>
    </location>
</feature>
<dbReference type="SUPFAM" id="SSF47769">
    <property type="entry name" value="SAM/Pointed domain"/>
    <property type="match status" value="1"/>
</dbReference>
<name>A0AAV7A3U0_ENGPU</name>
<dbReference type="PANTHER" id="PTHR12301:SF5">
    <property type="entry name" value="SAM AND SH3 DOMAIN-CONTAINING PROTEIN 3"/>
    <property type="match status" value="1"/>
</dbReference>
<dbReference type="InterPro" id="IPR001452">
    <property type="entry name" value="SH3_domain"/>
</dbReference>
<gene>
    <name evidence="7" type="ORF">GDO81_003194</name>
</gene>
<dbReference type="GO" id="GO:0002821">
    <property type="term" value="P:positive regulation of adaptive immune response"/>
    <property type="evidence" value="ECO:0007669"/>
    <property type="project" value="TreeGrafter"/>
</dbReference>
<dbReference type="InterPro" id="IPR051725">
    <property type="entry name" value="SAM-SH3_domain_protein"/>
</dbReference>
<dbReference type="CDD" id="cd09493">
    <property type="entry name" value="SAM_SASH-like"/>
    <property type="match status" value="1"/>
</dbReference>
<dbReference type="Proteomes" id="UP000824782">
    <property type="component" value="Unassembled WGS sequence"/>
</dbReference>
<dbReference type="GO" id="GO:0030890">
    <property type="term" value="P:positive regulation of B cell proliferation"/>
    <property type="evidence" value="ECO:0007669"/>
    <property type="project" value="TreeGrafter"/>
</dbReference>
<evidence type="ECO:0000259" key="5">
    <source>
        <dbReference type="PROSITE" id="PS50002"/>
    </source>
</evidence>
<dbReference type="Pfam" id="PF12485">
    <property type="entry name" value="SPIDER"/>
    <property type="match status" value="1"/>
</dbReference>
<dbReference type="Gene3D" id="1.10.150.50">
    <property type="entry name" value="Transcription Factor, Ets-1"/>
    <property type="match status" value="1"/>
</dbReference>
<dbReference type="SMART" id="SM00454">
    <property type="entry name" value="SAM"/>
    <property type="match status" value="1"/>
</dbReference>
<dbReference type="PANTHER" id="PTHR12301">
    <property type="entry name" value="SAM-DOMAIN, SH3 AND NUCLEAR LOCALIZATION SIGNALS PROTEIN RELATED"/>
    <property type="match status" value="1"/>
</dbReference>
<dbReference type="GO" id="GO:0005737">
    <property type="term" value="C:cytoplasm"/>
    <property type="evidence" value="ECO:0007669"/>
    <property type="project" value="TreeGrafter"/>
</dbReference>
<proteinExistence type="predicted"/>
<feature type="region of interest" description="Disordered" evidence="4">
    <location>
        <begin position="1"/>
        <end position="65"/>
    </location>
</feature>
<evidence type="ECO:0008006" key="9">
    <source>
        <dbReference type="Google" id="ProtNLM"/>
    </source>
</evidence>
<dbReference type="GO" id="GO:0002639">
    <property type="term" value="P:positive regulation of immunoglobulin production"/>
    <property type="evidence" value="ECO:0007669"/>
    <property type="project" value="TreeGrafter"/>
</dbReference>
<organism evidence="7 8">
    <name type="scientific">Engystomops pustulosus</name>
    <name type="common">Tungara frog</name>
    <name type="synonym">Physalaemus pustulosus</name>
    <dbReference type="NCBI Taxonomy" id="76066"/>
    <lineage>
        <taxon>Eukaryota</taxon>
        <taxon>Metazoa</taxon>
        <taxon>Chordata</taxon>
        <taxon>Craniata</taxon>
        <taxon>Vertebrata</taxon>
        <taxon>Euteleostomi</taxon>
        <taxon>Amphibia</taxon>
        <taxon>Batrachia</taxon>
        <taxon>Anura</taxon>
        <taxon>Neobatrachia</taxon>
        <taxon>Hyloidea</taxon>
        <taxon>Leptodactylidae</taxon>
        <taxon>Leiuperinae</taxon>
        <taxon>Engystomops</taxon>
    </lineage>
</organism>
<accession>A0AAV7A3U0</accession>
<evidence type="ECO:0000256" key="2">
    <source>
        <dbReference type="ARBA" id="ARBA00022553"/>
    </source>
</evidence>
<dbReference type="Gene3D" id="2.30.30.40">
    <property type="entry name" value="SH3 Domains"/>
    <property type="match status" value="1"/>
</dbReference>
<keyword evidence="1 3" id="KW-0728">SH3 domain</keyword>
<feature type="compositionally biased region" description="Basic and acidic residues" evidence="4">
    <location>
        <begin position="12"/>
        <end position="22"/>
    </location>
</feature>
<evidence type="ECO:0000259" key="6">
    <source>
        <dbReference type="PROSITE" id="PS50105"/>
    </source>
</evidence>
<dbReference type="InterPro" id="IPR001660">
    <property type="entry name" value="SAM"/>
</dbReference>
<dbReference type="EMBL" id="WNYA01000010">
    <property type="protein sequence ID" value="KAG8552973.1"/>
    <property type="molecule type" value="Genomic_DNA"/>
</dbReference>
<dbReference type="AlphaFoldDB" id="A0AAV7A3U0"/>
<sequence>MNRKSGKMMMKAMEDEMGDHGEQGSMSPVSPDGTMDGGFPRKFSDPEENQHSVISRRTSGGSEMYSNRDSVNMENPAPPYTGPFCGRAKVHTDFTPSPYEKDSLKLRVGDIIDIIEKPPVGTWTGMLKNKVGSFKFIYVDILPEETEHPKKVRTHGRSKKSQPKSLQELLERINMQEHIATLMLNGYETIEDFKDLKESHLLELNITDPQHRVKLLTAAEVLLDYDTGSDHEETSPSSPTSHLPRDSGCYEGPENLENSRDESDISNSEENFQKLSLDESNIKISEEVTNQDG</sequence>
<evidence type="ECO:0000256" key="3">
    <source>
        <dbReference type="PROSITE-ProRule" id="PRU00192"/>
    </source>
</evidence>
<feature type="region of interest" description="Disordered" evidence="4">
    <location>
        <begin position="227"/>
        <end position="293"/>
    </location>
</feature>
<dbReference type="InterPro" id="IPR013761">
    <property type="entry name" value="SAM/pointed_sf"/>
</dbReference>
<dbReference type="InterPro" id="IPR021090">
    <property type="entry name" value="SPIDER"/>
</dbReference>
<dbReference type="PROSITE" id="PS50002">
    <property type="entry name" value="SH3"/>
    <property type="match status" value="1"/>
</dbReference>
<dbReference type="PROSITE" id="PS50105">
    <property type="entry name" value="SAM_DOMAIN"/>
    <property type="match status" value="1"/>
</dbReference>
<evidence type="ECO:0000256" key="1">
    <source>
        <dbReference type="ARBA" id="ARBA00022443"/>
    </source>
</evidence>